<feature type="chain" id="PRO_5046834215" description="Lipoprotein" evidence="1">
    <location>
        <begin position="25"/>
        <end position="188"/>
    </location>
</feature>
<evidence type="ECO:0008006" key="4">
    <source>
        <dbReference type="Google" id="ProtNLM"/>
    </source>
</evidence>
<evidence type="ECO:0000313" key="2">
    <source>
        <dbReference type="EMBL" id="MFD3394572.1"/>
    </source>
</evidence>
<reference evidence="2 3" key="1">
    <citation type="submission" date="2024-03" db="EMBL/GenBank/DDBJ databases">
        <title>Aquirufa genome sequencing.</title>
        <authorList>
            <person name="Pitt A."/>
            <person name="Hahn M.W."/>
        </authorList>
    </citation>
    <scope>NUCLEOTIDE SEQUENCE [LARGE SCALE GENOMIC DNA]</scope>
    <source>
        <strain evidence="2 3">OSTEICH-129V</strain>
    </source>
</reference>
<evidence type="ECO:0000256" key="1">
    <source>
        <dbReference type="SAM" id="SignalP"/>
    </source>
</evidence>
<keyword evidence="3" id="KW-1185">Reference proteome</keyword>
<evidence type="ECO:0000313" key="3">
    <source>
        <dbReference type="Proteomes" id="UP001598138"/>
    </source>
</evidence>
<gene>
    <name evidence="2" type="ORF">U0R10_08065</name>
</gene>
<accession>A0ABW6DCD6</accession>
<proteinExistence type="predicted"/>
<organism evidence="2 3">
    <name type="scientific">Aquirufa avitistagni</name>
    <dbReference type="NCBI Taxonomy" id="3104728"/>
    <lineage>
        <taxon>Bacteria</taxon>
        <taxon>Pseudomonadati</taxon>
        <taxon>Bacteroidota</taxon>
        <taxon>Cytophagia</taxon>
        <taxon>Cytophagales</taxon>
        <taxon>Flectobacillaceae</taxon>
        <taxon>Aquirufa</taxon>
    </lineage>
</organism>
<feature type="signal peptide" evidence="1">
    <location>
        <begin position="1"/>
        <end position="24"/>
    </location>
</feature>
<dbReference type="Proteomes" id="UP001598138">
    <property type="component" value="Unassembled WGS sequence"/>
</dbReference>
<protein>
    <recommendedName>
        <fullName evidence="4">Lipoprotein</fullName>
    </recommendedName>
</protein>
<comment type="caution">
    <text evidence="2">The sequence shown here is derived from an EMBL/GenBank/DDBJ whole genome shotgun (WGS) entry which is preliminary data.</text>
</comment>
<dbReference type="EMBL" id="JBBKXZ010000002">
    <property type="protein sequence ID" value="MFD3394572.1"/>
    <property type="molecule type" value="Genomic_DNA"/>
</dbReference>
<keyword evidence="1" id="KW-0732">Signal</keyword>
<dbReference type="PROSITE" id="PS51257">
    <property type="entry name" value="PROKAR_LIPOPROTEIN"/>
    <property type="match status" value="1"/>
</dbReference>
<name>A0ABW6DCD6_9BACT</name>
<dbReference type="RefSeq" id="WP_377983452.1">
    <property type="nucleotide sequence ID" value="NZ_JBBKXZ010000002.1"/>
</dbReference>
<sequence>MQIQSRIRFLFVLIPFIWMTSACTEESAPAQKELYFPLASYISQEISAMQKHPPRVHKTMILDGKKEVKVISDMDWEKEWALFIESDLNKPAFDKSYDNLSDDGFRWYSLKIGEDLPVKKLKIQLDALERPASIEIEMSQTNFLFDTRKKMHMNFVDGKVQTYSIEGMQQMRWGSPTHYQLLGVLLTK</sequence>